<dbReference type="PROSITE" id="PS50920">
    <property type="entry name" value="SOLCAR"/>
    <property type="match status" value="3"/>
</dbReference>
<evidence type="ECO:0000256" key="9">
    <source>
        <dbReference type="PROSITE-ProRule" id="PRU00282"/>
    </source>
</evidence>
<evidence type="ECO:0000256" key="2">
    <source>
        <dbReference type="ARBA" id="ARBA00006375"/>
    </source>
</evidence>
<accession>A0A6U8KEQ0</accession>
<dbReference type="GO" id="GO:0031966">
    <property type="term" value="C:mitochondrial membrane"/>
    <property type="evidence" value="ECO:0007669"/>
    <property type="project" value="UniProtKB-SubCell"/>
</dbReference>
<dbReference type="Gene3D" id="1.50.40.10">
    <property type="entry name" value="Mitochondrial carrier domain"/>
    <property type="match status" value="1"/>
</dbReference>
<reference evidence="11" key="1">
    <citation type="submission" date="2021-01" db="EMBL/GenBank/DDBJ databases">
        <authorList>
            <person name="Corre E."/>
            <person name="Pelletier E."/>
            <person name="Niang G."/>
            <person name="Scheremetjew M."/>
            <person name="Finn R."/>
            <person name="Kale V."/>
            <person name="Holt S."/>
            <person name="Cochrane G."/>
            <person name="Meng A."/>
            <person name="Brown T."/>
            <person name="Cohen L."/>
        </authorList>
    </citation>
    <scope>NUCLEOTIDE SEQUENCE</scope>
    <source>
        <strain evidence="11">379</strain>
    </source>
</reference>
<dbReference type="Pfam" id="PF00153">
    <property type="entry name" value="Mito_carr"/>
    <property type="match status" value="3"/>
</dbReference>
<dbReference type="InterPro" id="IPR002067">
    <property type="entry name" value="MCP"/>
</dbReference>
<feature type="repeat" description="Solcar" evidence="9">
    <location>
        <begin position="216"/>
        <end position="299"/>
    </location>
</feature>
<keyword evidence="7" id="KW-0496">Mitochondrion</keyword>
<dbReference type="EMBL" id="HBIR01041571">
    <property type="protein sequence ID" value="CAE0574298.1"/>
    <property type="molecule type" value="Transcribed_RNA"/>
</dbReference>
<dbReference type="PANTHER" id="PTHR45624:SF4">
    <property type="entry name" value="CONGESTED-LIKE TRACHEA PROTEIN-RELATED"/>
    <property type="match status" value="1"/>
</dbReference>
<dbReference type="GO" id="GO:0006839">
    <property type="term" value="P:mitochondrial transport"/>
    <property type="evidence" value="ECO:0007669"/>
    <property type="project" value="TreeGrafter"/>
</dbReference>
<dbReference type="InterPro" id="IPR023395">
    <property type="entry name" value="MCP_dom_sf"/>
</dbReference>
<evidence type="ECO:0000256" key="1">
    <source>
        <dbReference type="ARBA" id="ARBA00004225"/>
    </source>
</evidence>
<evidence type="ECO:0000256" key="4">
    <source>
        <dbReference type="ARBA" id="ARBA00022692"/>
    </source>
</evidence>
<dbReference type="GO" id="GO:1902603">
    <property type="term" value="P:carnitine transmembrane transport"/>
    <property type="evidence" value="ECO:0007669"/>
    <property type="project" value="TreeGrafter"/>
</dbReference>
<gene>
    <name evidence="11" type="ORF">EHUX00137_LOCUS32453</name>
</gene>
<feature type="repeat" description="Solcar" evidence="9">
    <location>
        <begin position="2"/>
        <end position="88"/>
    </location>
</feature>
<proteinExistence type="inferred from homology"/>
<protein>
    <recommendedName>
        <fullName evidence="12">Mitochondrial carrier protein</fullName>
    </recommendedName>
</protein>
<name>A0A6U8KEQ0_EMIHU</name>
<keyword evidence="4 9" id="KW-0812">Transmembrane</keyword>
<evidence type="ECO:0000256" key="8">
    <source>
        <dbReference type="ARBA" id="ARBA00023136"/>
    </source>
</evidence>
<evidence type="ECO:0000256" key="10">
    <source>
        <dbReference type="RuleBase" id="RU000488"/>
    </source>
</evidence>
<dbReference type="InterPro" id="IPR018108">
    <property type="entry name" value="MCP_transmembrane"/>
</dbReference>
<evidence type="ECO:0000256" key="6">
    <source>
        <dbReference type="ARBA" id="ARBA00022989"/>
    </source>
</evidence>
<organism evidence="11">
    <name type="scientific">Emiliania huxleyi</name>
    <name type="common">Coccolithophore</name>
    <name type="synonym">Pontosphaera huxleyi</name>
    <dbReference type="NCBI Taxonomy" id="2903"/>
    <lineage>
        <taxon>Eukaryota</taxon>
        <taxon>Haptista</taxon>
        <taxon>Haptophyta</taxon>
        <taxon>Prymnesiophyceae</taxon>
        <taxon>Isochrysidales</taxon>
        <taxon>Noelaerhabdaceae</taxon>
        <taxon>Emiliania</taxon>
    </lineage>
</organism>
<keyword evidence="5" id="KW-0677">Repeat</keyword>
<dbReference type="InterPro" id="IPR050567">
    <property type="entry name" value="Mitochondrial_Carrier"/>
</dbReference>
<evidence type="ECO:0000256" key="5">
    <source>
        <dbReference type="ARBA" id="ARBA00022737"/>
    </source>
</evidence>
<comment type="subcellular location">
    <subcellularLocation>
        <location evidence="1">Mitochondrion membrane</location>
        <topology evidence="1">Multi-pass membrane protein</topology>
    </subcellularLocation>
</comment>
<comment type="similarity">
    <text evidence="2 10">Belongs to the mitochondrial carrier (TC 2.A.29) family.</text>
</comment>
<feature type="repeat" description="Solcar" evidence="9">
    <location>
        <begin position="97"/>
        <end position="193"/>
    </location>
</feature>
<keyword evidence="8 9" id="KW-0472">Membrane</keyword>
<dbReference type="PANTHER" id="PTHR45624">
    <property type="entry name" value="MITOCHONDRIAL BASIC AMINO ACIDS TRANSPORTER-RELATED"/>
    <property type="match status" value="1"/>
</dbReference>
<dbReference type="PRINTS" id="PR00926">
    <property type="entry name" value="MITOCARRIER"/>
</dbReference>
<dbReference type="GO" id="GO:0015227">
    <property type="term" value="F:O-acyl-L-carnitine transmembrane transporter activity"/>
    <property type="evidence" value="ECO:0007669"/>
    <property type="project" value="TreeGrafter"/>
</dbReference>
<evidence type="ECO:0000256" key="3">
    <source>
        <dbReference type="ARBA" id="ARBA00022448"/>
    </source>
</evidence>
<keyword evidence="6" id="KW-1133">Transmembrane helix</keyword>
<keyword evidence="3 10" id="KW-0813">Transport</keyword>
<sequence>MADNVDDFVAGWVSGAVATLATQPFDMAVTRMQATTHQPGPTLASLRSLMRLDGASLGAAWRGVGPLLLGTPFNNALIFVGYGSGKRFSETGDETPNSLLPVFIGGCVGGFAQSFLASPVELIKVRLQLAEPGGGGGGGRGLAAAGALVKELAAAGHSHTLPPLLSQGLAATIARDVVPHGVWFASYEVAKTALAPPRPIAASAEAPDPQAPDPPLSTGRQLAAGASAAVAAWAVGYPFDIVKTRCQASSSSEGFLAATRQLWREGGVAAMYSGFGLKMCRAVPMSAIGFLVYEHVYATCRRLRGADGE</sequence>
<dbReference type="SUPFAM" id="SSF103506">
    <property type="entry name" value="Mitochondrial carrier"/>
    <property type="match status" value="1"/>
</dbReference>
<evidence type="ECO:0000313" key="11">
    <source>
        <dbReference type="EMBL" id="CAE0574298.1"/>
    </source>
</evidence>
<evidence type="ECO:0008006" key="12">
    <source>
        <dbReference type="Google" id="ProtNLM"/>
    </source>
</evidence>
<evidence type="ECO:0000256" key="7">
    <source>
        <dbReference type="ARBA" id="ARBA00023128"/>
    </source>
</evidence>
<dbReference type="AlphaFoldDB" id="A0A6U8KEQ0"/>